<evidence type="ECO:0000259" key="5">
    <source>
        <dbReference type="Pfam" id="PF18202"/>
    </source>
</evidence>
<feature type="signal peptide" evidence="3">
    <location>
        <begin position="1"/>
        <end position="25"/>
    </location>
</feature>
<dbReference type="NCBIfam" id="NF033903">
    <property type="entry name" value="VaFE_rpt"/>
    <property type="match status" value="1"/>
</dbReference>
<keyword evidence="3" id="KW-0732">Signal</keyword>
<feature type="domain" description="T-Q ester bond containing" evidence="5">
    <location>
        <begin position="320"/>
        <end position="439"/>
    </location>
</feature>
<comment type="caution">
    <text evidence="7">The sequence shown here is derived from an EMBL/GenBank/DDBJ whole genome shotgun (WGS) entry which is preliminary data.</text>
</comment>
<dbReference type="Gene3D" id="2.60.40.3930">
    <property type="match status" value="1"/>
</dbReference>
<keyword evidence="2" id="KW-1133">Transmembrane helix</keyword>
<keyword evidence="9" id="KW-1185">Reference proteome</keyword>
<evidence type="ECO:0000256" key="1">
    <source>
        <dbReference type="SAM" id="MobiDB-lite"/>
    </source>
</evidence>
<keyword evidence="2" id="KW-0812">Transmembrane</keyword>
<proteinExistence type="predicted"/>
<dbReference type="NCBIfam" id="TIGR03934">
    <property type="entry name" value="TQXA_dom"/>
    <property type="match status" value="1"/>
</dbReference>
<dbReference type="Proteomes" id="UP001081709">
    <property type="component" value="Unassembled WGS sequence"/>
</dbReference>
<feature type="region of interest" description="Disordered" evidence="1">
    <location>
        <begin position="312"/>
        <end position="339"/>
    </location>
</feature>
<feature type="compositionally biased region" description="Low complexity" evidence="1">
    <location>
        <begin position="535"/>
        <end position="554"/>
    </location>
</feature>
<dbReference type="InterPro" id="IPR013552">
    <property type="entry name" value="Thioester_dom"/>
</dbReference>
<evidence type="ECO:0000256" key="2">
    <source>
        <dbReference type="SAM" id="Phobius"/>
    </source>
</evidence>
<evidence type="ECO:0000313" key="8">
    <source>
        <dbReference type="Proteomes" id="UP001071478"/>
    </source>
</evidence>
<dbReference type="NCBIfam" id="TIGR01167">
    <property type="entry name" value="LPXTG_anchor"/>
    <property type="match status" value="1"/>
</dbReference>
<keyword evidence="2" id="KW-0472">Membrane</keyword>
<sequence>MALFLALVLAVFGLSAPSGTGVASAADRNGQPTLTTPVKIDSQLIDKGYRFEVAETGDIRSVALFMVELPDGRIARAYCINAVIGSAEGAHNLSSFGEQGIPGGPHVRWVLKNSYPEIGARELAANAGVTGAFPEEAAITATQFALWHFTNPDVQRPRIVEVSEEIRMNVDTVADYLIDHATAETAPEANLVLAPTQQNGQAGSDIDGFTVTTTAESGRLTLTGAPAGVELIDPARNVAVGTTAEVTSGQRFAVRVPAGTEAGTATLTLEADVPLQAGSVLVYTGGVAQQLGLVSDTAPVRQEVRAAVSWTAEPAPEPEPTIGTLARDKADGDKTLDHTGGTVVDTVSYSGLTPGQTYTITGELIDADTERSTEITARHTFTPDAATGTVDVEFTVPAALAGRTLVVFEKLFTGSRVETGAVPVAVHEDLKDLNQTVTVAEKPVTDVPTPTDEPGAPGDGDDCGGDGHDVSSSGGDCGAGSALSAAGLLTPLIPAVVLAVLAGGASSAVGSVAPVTGSAHVPATVPTRAPVNGGSVTPVAPAPSSTVAPTPAEEAQVPAAEPRRLLANTGASVLLVVLAGLILLLLGASLVQVRRRRS</sequence>
<evidence type="ECO:0000259" key="4">
    <source>
        <dbReference type="Pfam" id="PF08341"/>
    </source>
</evidence>
<dbReference type="Pfam" id="PF08341">
    <property type="entry name" value="TED"/>
    <property type="match status" value="1"/>
</dbReference>
<evidence type="ECO:0000313" key="9">
    <source>
        <dbReference type="Proteomes" id="UP001081709"/>
    </source>
</evidence>
<dbReference type="Proteomes" id="UP001071478">
    <property type="component" value="Unassembled WGS sequence"/>
</dbReference>
<feature type="transmembrane region" description="Helical" evidence="2">
    <location>
        <begin position="571"/>
        <end position="591"/>
    </location>
</feature>
<dbReference type="AlphaFoldDB" id="A0A9Q4GKM0"/>
<dbReference type="InterPro" id="IPR041100">
    <property type="entry name" value="TQ"/>
</dbReference>
<dbReference type="EMBL" id="JAPMKV010000004">
    <property type="protein sequence ID" value="MCX7445223.1"/>
    <property type="molecule type" value="Genomic_DNA"/>
</dbReference>
<accession>A0A9Q4GKM0</accession>
<evidence type="ECO:0000313" key="7">
    <source>
        <dbReference type="EMBL" id="MCX7468352.1"/>
    </source>
</evidence>
<feature type="region of interest" description="Disordered" evidence="1">
    <location>
        <begin position="438"/>
        <end position="476"/>
    </location>
</feature>
<evidence type="ECO:0000313" key="6">
    <source>
        <dbReference type="EMBL" id="MCX7445223.1"/>
    </source>
</evidence>
<feature type="chain" id="PRO_5040123100" evidence="3">
    <location>
        <begin position="26"/>
        <end position="598"/>
    </location>
</feature>
<feature type="compositionally biased region" description="Basic and acidic residues" evidence="1">
    <location>
        <begin position="326"/>
        <end position="337"/>
    </location>
</feature>
<protein>
    <submittedName>
        <fullName evidence="7">VaFE repeat-containing surface-anchored protein</fullName>
    </submittedName>
</protein>
<feature type="region of interest" description="Disordered" evidence="1">
    <location>
        <begin position="525"/>
        <end position="554"/>
    </location>
</feature>
<dbReference type="InterPro" id="IPR023849">
    <property type="entry name" value="TQXA_dom"/>
</dbReference>
<reference evidence="7" key="1">
    <citation type="submission" date="2022-11" db="EMBL/GenBank/DDBJ databases">
        <title>Corynebacterium sp. isolated from Penguins.</title>
        <authorList>
            <person name="Sedlar K."/>
            <person name="Svec P."/>
        </authorList>
    </citation>
    <scope>NUCLEOTIDE SEQUENCE</scope>
    <source>
        <strain evidence="6">P7003</strain>
        <strain evidence="7">P7374</strain>
    </source>
</reference>
<organism evidence="7 8">
    <name type="scientific">Corynebacterium pygosceleis</name>
    <dbReference type="NCBI Taxonomy" id="2800406"/>
    <lineage>
        <taxon>Bacteria</taxon>
        <taxon>Bacillati</taxon>
        <taxon>Actinomycetota</taxon>
        <taxon>Actinomycetes</taxon>
        <taxon>Mycobacteriales</taxon>
        <taxon>Corynebacteriaceae</taxon>
        <taxon>Corynebacterium</taxon>
    </lineage>
</organism>
<name>A0A9Q4GKM0_9CORY</name>
<evidence type="ECO:0000256" key="3">
    <source>
        <dbReference type="SAM" id="SignalP"/>
    </source>
</evidence>
<gene>
    <name evidence="6" type="ORF">OS125_08185</name>
    <name evidence="7" type="ORF">OS129_05615</name>
</gene>
<feature type="domain" description="Thioester" evidence="4">
    <location>
        <begin position="76"/>
        <end position="182"/>
    </location>
</feature>
<dbReference type="EMBL" id="JAPMKU010000002">
    <property type="protein sequence ID" value="MCX7468352.1"/>
    <property type="molecule type" value="Genomic_DNA"/>
</dbReference>
<dbReference type="RefSeq" id="WP_200252522.1">
    <property type="nucleotide sequence ID" value="NZ_JAENIQ020000001.1"/>
</dbReference>
<dbReference type="Pfam" id="PF18202">
    <property type="entry name" value="TQ"/>
    <property type="match status" value="1"/>
</dbReference>